<organism evidence="2 3">
    <name type="scientific">Candidimonas nitroreducens</name>
    <dbReference type="NCBI Taxonomy" id="683354"/>
    <lineage>
        <taxon>Bacteria</taxon>
        <taxon>Pseudomonadati</taxon>
        <taxon>Pseudomonadota</taxon>
        <taxon>Betaproteobacteria</taxon>
        <taxon>Burkholderiales</taxon>
        <taxon>Alcaligenaceae</taxon>
        <taxon>Candidimonas</taxon>
    </lineage>
</organism>
<protein>
    <submittedName>
        <fullName evidence="2">Serine hydrolase</fullName>
    </submittedName>
</protein>
<dbReference type="RefSeq" id="WP_088601346.1">
    <property type="nucleotide sequence ID" value="NZ_NJIH01000001.1"/>
</dbReference>
<dbReference type="OrthoDB" id="9799367at2"/>
<dbReference type="Proteomes" id="UP000214603">
    <property type="component" value="Unassembled WGS sequence"/>
</dbReference>
<accession>A0A225MY86</accession>
<dbReference type="GO" id="GO:0016787">
    <property type="term" value="F:hydrolase activity"/>
    <property type="evidence" value="ECO:0007669"/>
    <property type="project" value="UniProtKB-KW"/>
</dbReference>
<evidence type="ECO:0000313" key="2">
    <source>
        <dbReference type="EMBL" id="OWT66218.1"/>
    </source>
</evidence>
<dbReference type="EMBL" id="NJIH01000001">
    <property type="protein sequence ID" value="OWT66218.1"/>
    <property type="molecule type" value="Genomic_DNA"/>
</dbReference>
<dbReference type="Gene3D" id="3.40.710.10">
    <property type="entry name" value="DD-peptidase/beta-lactamase superfamily"/>
    <property type="match status" value="1"/>
</dbReference>
<dbReference type="AlphaFoldDB" id="A0A225MY86"/>
<gene>
    <name evidence="2" type="ORF">CEY11_00255</name>
</gene>
<sequence>MQASAIIAADGKARITGVETLIPWWSYTKTALSIALLRLSEDGKIDLDETVDGKPYTPAQLLRHEAGLPDYGLLAAYHADVRAGRPPWTIDALMKAIDADRLRYEPGQGWAYSNIGYWQVARLIEQITGRPLAEALADLVFAPAGLPTARLAATPGDLADVCMGDASGYHPGWVYHGLVVGTATDAARLLLRLLQGRLMQERTLARMLAPKALPQFRTERYPDPAYGMGLMLQATDPLAHPIGHSGSGPGSDIAVYGWQGTACAVWAAASSGIDTAVQAFGMLEDRG</sequence>
<dbReference type="InterPro" id="IPR001466">
    <property type="entry name" value="Beta-lactam-related"/>
</dbReference>
<dbReference type="InterPro" id="IPR050789">
    <property type="entry name" value="Diverse_Enzym_Activities"/>
</dbReference>
<comment type="caution">
    <text evidence="2">The sequence shown here is derived from an EMBL/GenBank/DDBJ whole genome shotgun (WGS) entry which is preliminary data.</text>
</comment>
<reference evidence="3" key="1">
    <citation type="submission" date="2017-06" db="EMBL/GenBank/DDBJ databases">
        <title>Herbaspirillum phytohormonus sp. nov., isolated from the root nodule of Robinia pseudoacacia in lead-zinc mine.</title>
        <authorList>
            <person name="Fan M."/>
            <person name="Lin Y."/>
        </authorList>
    </citation>
    <scope>NUCLEOTIDE SEQUENCE [LARGE SCALE GENOMIC DNA]</scope>
    <source>
        <strain evidence="3">SC-089</strain>
    </source>
</reference>
<dbReference type="SUPFAM" id="SSF56601">
    <property type="entry name" value="beta-lactamase/transpeptidase-like"/>
    <property type="match status" value="1"/>
</dbReference>
<name>A0A225MY86_9BURK</name>
<keyword evidence="2" id="KW-0378">Hydrolase</keyword>
<proteinExistence type="predicted"/>
<evidence type="ECO:0000313" key="3">
    <source>
        <dbReference type="Proteomes" id="UP000214603"/>
    </source>
</evidence>
<dbReference type="Pfam" id="PF00144">
    <property type="entry name" value="Beta-lactamase"/>
    <property type="match status" value="1"/>
</dbReference>
<keyword evidence="3" id="KW-1185">Reference proteome</keyword>
<dbReference type="PANTHER" id="PTHR43283:SF18">
    <property type="match status" value="1"/>
</dbReference>
<feature type="domain" description="Beta-lactamase-related" evidence="1">
    <location>
        <begin position="19"/>
        <end position="270"/>
    </location>
</feature>
<dbReference type="PANTHER" id="PTHR43283">
    <property type="entry name" value="BETA-LACTAMASE-RELATED"/>
    <property type="match status" value="1"/>
</dbReference>
<dbReference type="InterPro" id="IPR012338">
    <property type="entry name" value="Beta-lactam/transpept-like"/>
</dbReference>
<evidence type="ECO:0000259" key="1">
    <source>
        <dbReference type="Pfam" id="PF00144"/>
    </source>
</evidence>